<dbReference type="PRINTS" id="PR00364">
    <property type="entry name" value="DISEASERSIST"/>
</dbReference>
<evidence type="ECO:0000313" key="2">
    <source>
        <dbReference type="Proteomes" id="UP000294513"/>
    </source>
</evidence>
<dbReference type="GO" id="GO:0043531">
    <property type="term" value="F:ADP binding"/>
    <property type="evidence" value="ECO:0007669"/>
    <property type="project" value="InterPro"/>
</dbReference>
<dbReference type="AlphaFoldDB" id="A0A4R5C7M6"/>
<name>A0A4R5C7M6_9ACTN</name>
<dbReference type="SUPFAM" id="SSF52540">
    <property type="entry name" value="P-loop containing nucleoside triphosphate hydrolases"/>
    <property type="match status" value="1"/>
</dbReference>
<accession>A0A4R5C7M6</accession>
<evidence type="ECO:0000313" key="1">
    <source>
        <dbReference type="EMBL" id="TDD95115.1"/>
    </source>
</evidence>
<protein>
    <submittedName>
        <fullName evidence="1">Tetratricopeptide repeat protein</fullName>
    </submittedName>
</protein>
<dbReference type="Gene3D" id="1.25.40.10">
    <property type="entry name" value="Tetratricopeptide repeat domain"/>
    <property type="match status" value="1"/>
</dbReference>
<dbReference type="InterPro" id="IPR011990">
    <property type="entry name" value="TPR-like_helical_dom_sf"/>
</dbReference>
<dbReference type="EMBL" id="SMKU01000014">
    <property type="protein sequence ID" value="TDD95115.1"/>
    <property type="molecule type" value="Genomic_DNA"/>
</dbReference>
<gene>
    <name evidence="1" type="ORF">E1298_05575</name>
</gene>
<dbReference type="SUPFAM" id="SSF48452">
    <property type="entry name" value="TPR-like"/>
    <property type="match status" value="1"/>
</dbReference>
<reference evidence="1 2" key="1">
    <citation type="submission" date="2019-03" db="EMBL/GenBank/DDBJ databases">
        <title>Draft genome sequences of novel Actinobacteria.</title>
        <authorList>
            <person name="Sahin N."/>
            <person name="Ay H."/>
            <person name="Saygin H."/>
        </authorList>
    </citation>
    <scope>NUCLEOTIDE SEQUENCE [LARGE SCALE GENOMIC DNA]</scope>
    <source>
        <strain evidence="1 2">H3C3</strain>
    </source>
</reference>
<dbReference type="Proteomes" id="UP000294513">
    <property type="component" value="Unassembled WGS sequence"/>
</dbReference>
<dbReference type="PANTHER" id="PTHR47691">
    <property type="entry name" value="REGULATOR-RELATED"/>
    <property type="match status" value="1"/>
</dbReference>
<dbReference type="PANTHER" id="PTHR47691:SF3">
    <property type="entry name" value="HTH-TYPE TRANSCRIPTIONAL REGULATOR RV0890C-RELATED"/>
    <property type="match status" value="1"/>
</dbReference>
<comment type="caution">
    <text evidence="1">The sequence shown here is derived from an EMBL/GenBank/DDBJ whole genome shotgun (WGS) entry which is preliminary data.</text>
</comment>
<keyword evidence="2" id="KW-1185">Reference proteome</keyword>
<dbReference type="RefSeq" id="WP_131889671.1">
    <property type="nucleotide sequence ID" value="NZ_SMKU01000014.1"/>
</dbReference>
<dbReference type="InterPro" id="IPR027417">
    <property type="entry name" value="P-loop_NTPase"/>
</dbReference>
<dbReference type="Gene3D" id="3.40.50.300">
    <property type="entry name" value="P-loop containing nucleotide triphosphate hydrolases"/>
    <property type="match status" value="1"/>
</dbReference>
<proteinExistence type="predicted"/>
<sequence>MSNELSGSQVIGTAVQAGSIGTLNLSAHAPPPVLVPRQLPAALPGFVNRADEMAQLDELLAELNAGPRVVVVSGLGGVGKTGLGVHWAARAGSRFEGGHLYADLGARRHGGGVEVGDVLADFLRALGVGDEWIPAGLAERGSLYRSVVADRKIFVLLDNVDQPAQVIPLVPGSPGSVVIVTSRRRLTGLLVSGARPVHLEPLDTGDGVRLIGEMLSDGRVDDEPEAAAELVRLCGGLPIALRVCAARLAGRRVGLAGFSAELADERRRMTRLAVEGVSSVSAVFDAAYADLPEEAAALYRGLGAHPGPEFSLEAMAVAGGVGRDEAARLAETLLEAVLLEELGDGRYRFHDLVRLHARERAEAGGEHLDVRRRIVEWYLGRARAADQAVLGGRLRLAEVTVDDEAFAGSAAAIEWLDLERINLVAAVRAAAEHRWDDLVWWFGEALWALYDNRAHHADELEVARLAARAARDLGDAPARTRMLNQVVRALLRAGDLDAAAAELPGALEAAARCGHRRVESAVLESAGLVRQRQGDHEGAIELFRRSQAINAEMDNPRGVALQAYHLAGVLIEAGRYAEAVAELGRAMPIMVTIQDRLSQGKIGVRLGDAYLRLGRRPEARAALHTAVQIMEALHMPLREARALELLADATEDEDADSAERYRRRARSLRAAVDTTGT</sequence>
<dbReference type="OrthoDB" id="5521887at2"/>
<organism evidence="1 2">
    <name type="scientific">Actinomadura rubrisoli</name>
    <dbReference type="NCBI Taxonomy" id="2530368"/>
    <lineage>
        <taxon>Bacteria</taxon>
        <taxon>Bacillati</taxon>
        <taxon>Actinomycetota</taxon>
        <taxon>Actinomycetes</taxon>
        <taxon>Streptosporangiales</taxon>
        <taxon>Thermomonosporaceae</taxon>
        <taxon>Actinomadura</taxon>
    </lineage>
</organism>